<organism evidence="3 4">
    <name type="scientific">Sporidiobolus salmonicolor</name>
    <name type="common">Yeast-like fungus</name>
    <name type="synonym">Sporobolomyces salmonicolor</name>
    <dbReference type="NCBI Taxonomy" id="5005"/>
    <lineage>
        <taxon>Eukaryota</taxon>
        <taxon>Fungi</taxon>
        <taxon>Dikarya</taxon>
        <taxon>Basidiomycota</taxon>
        <taxon>Pucciniomycotina</taxon>
        <taxon>Microbotryomycetes</taxon>
        <taxon>Sporidiobolales</taxon>
        <taxon>Sporidiobolaceae</taxon>
        <taxon>Sporobolomyces</taxon>
    </lineage>
</organism>
<name>A0A0D6EJS7_SPOSA</name>
<dbReference type="InterPro" id="IPR024771">
    <property type="entry name" value="SUZ"/>
</dbReference>
<protein>
    <submittedName>
        <fullName evidence="3">SPOSA6832_01804-mRNA-1:cds</fullName>
    </submittedName>
</protein>
<dbReference type="Pfam" id="PF12752">
    <property type="entry name" value="SUZ"/>
    <property type="match status" value="1"/>
</dbReference>
<feature type="compositionally biased region" description="Low complexity" evidence="1">
    <location>
        <begin position="212"/>
        <end position="221"/>
    </location>
</feature>
<feature type="compositionally biased region" description="Basic and acidic residues" evidence="1">
    <location>
        <begin position="131"/>
        <end position="155"/>
    </location>
</feature>
<feature type="region of interest" description="Disordered" evidence="1">
    <location>
        <begin position="233"/>
        <end position="269"/>
    </location>
</feature>
<feature type="compositionally biased region" description="Basic and acidic residues" evidence="1">
    <location>
        <begin position="260"/>
        <end position="269"/>
    </location>
</feature>
<dbReference type="InterPro" id="IPR039228">
    <property type="entry name" value="SZRD1"/>
</dbReference>
<evidence type="ECO:0000313" key="4">
    <source>
        <dbReference type="Proteomes" id="UP000243876"/>
    </source>
</evidence>
<proteinExistence type="predicted"/>
<sequence length="269" mass="28499">MPLPASAFSRCLAKQQEDPFEDWETAYSRDEAVSTEAAKNARLWADAYGSLFPSSFPSAERLTLYSNTVTPTYSILSSPSSSTSTSRAPPSAALDASTTNGPPQLKILKRPQTSSPAPSFGSRSRTASQEGRARSEKTLAEREKEYQEARRRIYGKEAAAPAAELGTADGNGKGISGPEAGMAKLSLLPEQNLAGSRGNPAAAPSISRTRLARASPAPDAAGASAIIMEAGSALQQEEVRRRSRAGGVRMFEDEGDEMESDRGKGQRAT</sequence>
<dbReference type="AlphaFoldDB" id="A0A0D6EJS7"/>
<evidence type="ECO:0000313" key="3">
    <source>
        <dbReference type="EMBL" id="CEQ40214.1"/>
    </source>
</evidence>
<dbReference type="EMBL" id="CENE01000005">
    <property type="protein sequence ID" value="CEQ40214.1"/>
    <property type="molecule type" value="Genomic_DNA"/>
</dbReference>
<evidence type="ECO:0000256" key="1">
    <source>
        <dbReference type="SAM" id="MobiDB-lite"/>
    </source>
</evidence>
<dbReference type="Proteomes" id="UP000243876">
    <property type="component" value="Unassembled WGS sequence"/>
</dbReference>
<accession>A0A0D6EJS7</accession>
<feature type="compositionally biased region" description="Polar residues" evidence="1">
    <location>
        <begin position="111"/>
        <end position="129"/>
    </location>
</feature>
<dbReference type="PROSITE" id="PS51673">
    <property type="entry name" value="SUZ"/>
    <property type="match status" value="1"/>
</dbReference>
<gene>
    <name evidence="3" type="primary">SPOSA6832_01804</name>
</gene>
<dbReference type="OrthoDB" id="2537715at2759"/>
<dbReference type="PANTHER" id="PTHR31796:SF2">
    <property type="entry name" value="SUZ DOMAIN-CONTAINING PROTEIN 1"/>
    <property type="match status" value="1"/>
</dbReference>
<feature type="region of interest" description="Disordered" evidence="1">
    <location>
        <begin position="73"/>
        <end position="221"/>
    </location>
</feature>
<feature type="compositionally biased region" description="Low complexity" evidence="1">
    <location>
        <begin position="73"/>
        <end position="91"/>
    </location>
</feature>
<keyword evidence="4" id="KW-1185">Reference proteome</keyword>
<feature type="domain" description="SUZ" evidence="2">
    <location>
        <begin position="87"/>
        <end position="158"/>
    </location>
</feature>
<reference evidence="4" key="1">
    <citation type="submission" date="2015-02" db="EMBL/GenBank/DDBJ databases">
        <authorList>
            <person name="Gon?alves P."/>
        </authorList>
    </citation>
    <scope>NUCLEOTIDE SEQUENCE [LARGE SCALE GENOMIC DNA]</scope>
</reference>
<dbReference type="PANTHER" id="PTHR31796">
    <property type="entry name" value="SUZ DOMAIN-CONTAINING PROTEIN 1"/>
    <property type="match status" value="1"/>
</dbReference>
<evidence type="ECO:0000259" key="2">
    <source>
        <dbReference type="PROSITE" id="PS51673"/>
    </source>
</evidence>